<dbReference type="RefSeq" id="WP_187245045.1">
    <property type="nucleotide sequence ID" value="NZ_BAAAOK010000037.1"/>
</dbReference>
<keyword evidence="2" id="KW-1185">Reference proteome</keyword>
<evidence type="ECO:0000313" key="1">
    <source>
        <dbReference type="EMBL" id="MBC6468045.1"/>
    </source>
</evidence>
<gene>
    <name evidence="1" type="ORF">HKK74_21465</name>
</gene>
<name>A0ABR7LTE9_9ACTN</name>
<organism evidence="1 2">
    <name type="scientific">Actinomadura alba</name>
    <dbReference type="NCBI Taxonomy" id="406431"/>
    <lineage>
        <taxon>Bacteria</taxon>
        <taxon>Bacillati</taxon>
        <taxon>Actinomycetota</taxon>
        <taxon>Actinomycetes</taxon>
        <taxon>Streptosporangiales</taxon>
        <taxon>Thermomonosporaceae</taxon>
        <taxon>Actinomadura</taxon>
    </lineage>
</organism>
<evidence type="ECO:0000313" key="2">
    <source>
        <dbReference type="Proteomes" id="UP000805614"/>
    </source>
</evidence>
<sequence>MDRLGVDPERDRRISMAQRGSFHVDRNARQEERGYVDVPEIVDAGMGE</sequence>
<proteinExistence type="predicted"/>
<dbReference type="EMBL" id="JABVEC010000016">
    <property type="protein sequence ID" value="MBC6468045.1"/>
    <property type="molecule type" value="Genomic_DNA"/>
</dbReference>
<accession>A0ABR7LTE9</accession>
<reference evidence="1 2" key="1">
    <citation type="submission" date="2020-06" db="EMBL/GenBank/DDBJ databases">
        <title>Actinomadura xiongansis sp. nov., isolated from soil of Baiyangdian.</title>
        <authorList>
            <person name="Zhang X."/>
        </authorList>
    </citation>
    <scope>NUCLEOTIDE SEQUENCE [LARGE SCALE GENOMIC DNA]</scope>
    <source>
        <strain evidence="1 2">HBUM206468</strain>
    </source>
</reference>
<protein>
    <submittedName>
        <fullName evidence="1">Uncharacterized protein</fullName>
    </submittedName>
</protein>
<comment type="caution">
    <text evidence="1">The sequence shown here is derived from an EMBL/GenBank/DDBJ whole genome shotgun (WGS) entry which is preliminary data.</text>
</comment>
<dbReference type="Proteomes" id="UP000805614">
    <property type="component" value="Unassembled WGS sequence"/>
</dbReference>